<feature type="domain" description="SnoaL-like" evidence="1">
    <location>
        <begin position="189"/>
        <end position="287"/>
    </location>
</feature>
<gene>
    <name evidence="2" type="ORF">FFLO_06699</name>
</gene>
<evidence type="ECO:0000259" key="1">
    <source>
        <dbReference type="Pfam" id="PF12680"/>
    </source>
</evidence>
<proteinExistence type="predicted"/>
<protein>
    <recommendedName>
        <fullName evidence="1">SnoaL-like domain-containing protein</fullName>
    </recommendedName>
</protein>
<dbReference type="InterPro" id="IPR037401">
    <property type="entry name" value="SnoaL-like"/>
</dbReference>
<dbReference type="Gene3D" id="3.10.450.50">
    <property type="match status" value="2"/>
</dbReference>
<organism evidence="2 3">
    <name type="scientific">Filobasidium floriforme</name>
    <dbReference type="NCBI Taxonomy" id="5210"/>
    <lineage>
        <taxon>Eukaryota</taxon>
        <taxon>Fungi</taxon>
        <taxon>Dikarya</taxon>
        <taxon>Basidiomycota</taxon>
        <taxon>Agaricomycotina</taxon>
        <taxon>Tremellomycetes</taxon>
        <taxon>Filobasidiales</taxon>
        <taxon>Filobasidiaceae</taxon>
        <taxon>Filobasidium</taxon>
    </lineage>
</organism>
<feature type="domain" description="SnoaL-like" evidence="1">
    <location>
        <begin position="41"/>
        <end position="141"/>
    </location>
</feature>
<accession>A0A8K0JED8</accession>
<dbReference type="InterPro" id="IPR032710">
    <property type="entry name" value="NTF2-like_dom_sf"/>
</dbReference>
<reference evidence="2" key="1">
    <citation type="submission" date="2020-04" db="EMBL/GenBank/DDBJ databases">
        <title>Analysis of mating type loci in Filobasidium floriforme.</title>
        <authorList>
            <person name="Nowrousian M."/>
        </authorList>
    </citation>
    <scope>NUCLEOTIDE SEQUENCE</scope>
    <source>
        <strain evidence="2">CBS 6242</strain>
    </source>
</reference>
<dbReference type="EMBL" id="JABELV010000247">
    <property type="protein sequence ID" value="KAG7527666.1"/>
    <property type="molecule type" value="Genomic_DNA"/>
</dbReference>
<name>A0A8K0JED8_9TREE</name>
<sequence>MADTHTHTSDTLDLGQVLKAYEEGKSIHKQVTEEHMQDACERYIAALNKQDSAAILDLFAEDVRLSDPVGGKPFVGKSQLGEFMRQMLDGCRNAKLVSSIRTCTDGVAAIPFTLEFHLGEVETQIDIIDVMTFGPGGKVVSVEAHWGLDNVRMVRGRGDREELVKAFLPPGMDLEREAAFQADMRRAMQRYIDGINKKDPGALLEMYHRDIIGVDPVGTAPFRGLEQISSFYDQGMADRVDLEGPIRTSFGRTAAMAFSIVFPLDGRKVRIHTIDVMTFDEDGKIVDIKAIWGKRNVVF</sequence>
<dbReference type="Proteomes" id="UP000812966">
    <property type="component" value="Unassembled WGS sequence"/>
</dbReference>
<dbReference type="SUPFAM" id="SSF54427">
    <property type="entry name" value="NTF2-like"/>
    <property type="match status" value="2"/>
</dbReference>
<evidence type="ECO:0000313" key="2">
    <source>
        <dbReference type="EMBL" id="KAG7527666.1"/>
    </source>
</evidence>
<evidence type="ECO:0000313" key="3">
    <source>
        <dbReference type="Proteomes" id="UP000812966"/>
    </source>
</evidence>
<keyword evidence="3" id="KW-1185">Reference proteome</keyword>
<comment type="caution">
    <text evidence="2">The sequence shown here is derived from an EMBL/GenBank/DDBJ whole genome shotgun (WGS) entry which is preliminary data.</text>
</comment>
<dbReference type="Pfam" id="PF12680">
    <property type="entry name" value="SnoaL_2"/>
    <property type="match status" value="2"/>
</dbReference>
<dbReference type="AlphaFoldDB" id="A0A8K0JED8"/>